<proteinExistence type="predicted"/>
<name>W5UT46_9BACT</name>
<dbReference type="AlphaFoldDB" id="W5UT46"/>
<dbReference type="STRING" id="743966.MYB_01435"/>
<keyword evidence="1" id="KW-1133">Transmembrane helix</keyword>
<dbReference type="EMBL" id="CP007154">
    <property type="protein sequence ID" value="AHH45296.1"/>
    <property type="molecule type" value="Genomic_DNA"/>
</dbReference>
<keyword evidence="1" id="KW-0472">Membrane</keyword>
<dbReference type="PATRIC" id="fig|743966.3.peg.288"/>
<evidence type="ECO:0000313" key="3">
    <source>
        <dbReference type="Proteomes" id="UP000019229"/>
    </source>
</evidence>
<reference evidence="2 3" key="1">
    <citation type="journal article" date="2014" name="Genome Announc.">
        <title>Complete Genome Sequence of Mycoplasma bovoculi Strain M165/69T (ATCC 29104).</title>
        <authorList>
            <person name="Calcutt M.J."/>
            <person name="Foecking M.F."/>
        </authorList>
    </citation>
    <scope>NUCLEOTIDE SEQUENCE [LARGE SCALE GENOMIC DNA]</scope>
    <source>
        <strain evidence="2">M165/69</strain>
    </source>
</reference>
<keyword evidence="3" id="KW-1185">Reference proteome</keyword>
<evidence type="ECO:0000313" key="2">
    <source>
        <dbReference type="EMBL" id="AHH45296.1"/>
    </source>
</evidence>
<sequence length="934" mass="105782">MIIKKIKKLNYKYWSFIGLGLASATSVILSFAITASKNTVERSNIKSKVDFISESDLKLQKQKYNINKNEFDNLAQNLFVKKFFLNSISAHQILYYTDETTLDLLNELTDLSAFQNRWPNFYFYLKIDDQLVISKTGYEIKGLSLVASNINGEIILETPTKIKGFSGDKTLENTTVTKIPSEKKSLIYVTGKSKLPSLNPKIAAITLQYLFDSYNKANNKKQPQNNITQTQDSSDTNLNVINKNNENQSMAFKKAITDIGAIMLFDEKGNFFNLDGNKLMIPKLDDDGRLIFKTLKDNKLALTSQIIDKKTNQLLFELDLPLIFSESLVANNLQVVKANLKDYKINSQLVKIAQSLGFTNLSEIINANAIPILLKEKPLFENKNINEIKSFNFWFKNTRVNDSQKMQNPLKISYFFANPIGVAKNNILLNAVFDFSVEGKNIKIPEGISFDAGSNQTITTQAITNFDFSNYKGTSTTSLDQQNTELMNQIQQIKKEILPINLDKNSRVFANQVDSAFKSIKSQRFWKNIDNSTLSLIFLLNQASQKSKINGQLVGDYLKSIFDKVANLLIGKIQVKIQNKFTNNKYYIDLEIINEGQLVDTIELQINNVLPTNQAFDAAITLAPNVFIDRSAVNISNDRVVSFDNLASLKQIYFSNALDNPIAQTKDGVSLKSALTTSLTNINEQKNDQIIQNGAIYLAFKPTELPTDANQKLYLFGSDKNLKENSISVFIQKTPASESIANKKINLENPYYIGLEYLDKKDTSSTTKKIIKAIYTLPNIVLDKKMNEIGLPKTNIQYKYKGTEVLTDFLKDPSATLLLEIVLTKKDWQFNLWTSNSKNSLNNYISSTINWDSTQEPNKEVKAKEDEHQSKDSFNHGIDVGTLAYQNNLQNKVKSFINLKGLAIFNNNSMEKNNFESLSNRLKVIQGFINQYFD</sequence>
<dbReference type="NCBIfam" id="NF038058">
    <property type="entry name" value="adhes_P110_Nter"/>
    <property type="match status" value="1"/>
</dbReference>
<dbReference type="KEGG" id="mbc:MYB_01435"/>
<organism evidence="2 3">
    <name type="scientific">Mesomycoplasma bovoculi M165/69</name>
    <dbReference type="NCBI Taxonomy" id="743966"/>
    <lineage>
        <taxon>Bacteria</taxon>
        <taxon>Bacillati</taxon>
        <taxon>Mycoplasmatota</taxon>
        <taxon>Mycoplasmoidales</taxon>
        <taxon>Metamycoplasmataceae</taxon>
        <taxon>Mesomycoplasma</taxon>
    </lineage>
</organism>
<accession>W5UT46</accession>
<gene>
    <name evidence="2" type="ORF">MYB_01435</name>
</gene>
<feature type="transmembrane region" description="Helical" evidence="1">
    <location>
        <begin position="12"/>
        <end position="33"/>
    </location>
</feature>
<keyword evidence="1" id="KW-0812">Transmembrane</keyword>
<dbReference type="HOGENOM" id="CLU_295929_0_0_14"/>
<dbReference type="Proteomes" id="UP000019229">
    <property type="component" value="Chromosome"/>
</dbReference>
<evidence type="ECO:0000256" key="1">
    <source>
        <dbReference type="SAM" id="Phobius"/>
    </source>
</evidence>
<protein>
    <submittedName>
        <fullName evidence="2">p102/LppT family protein</fullName>
    </submittedName>
</protein>
<dbReference type="RefSeq" id="WP_022934776.1">
    <property type="nucleotide sequence ID" value="NZ_CP007154.1"/>
</dbReference>